<evidence type="ECO:0000313" key="10">
    <source>
        <dbReference type="Proteomes" id="UP001058533"/>
    </source>
</evidence>
<dbReference type="RefSeq" id="WP_256507000.1">
    <property type="nucleotide sequence ID" value="NZ_CP101740.1"/>
</dbReference>
<evidence type="ECO:0000256" key="4">
    <source>
        <dbReference type="ARBA" id="ARBA00022847"/>
    </source>
</evidence>
<feature type="transmembrane region" description="Helical" evidence="8">
    <location>
        <begin position="161"/>
        <end position="179"/>
    </location>
</feature>
<keyword evidence="5 8" id="KW-1133">Transmembrane helix</keyword>
<gene>
    <name evidence="9" type="ORF">NMP03_02660</name>
</gene>
<feature type="transmembrane region" description="Helical" evidence="8">
    <location>
        <begin position="99"/>
        <end position="118"/>
    </location>
</feature>
<keyword evidence="4" id="KW-0769">Symport</keyword>
<feature type="transmembrane region" description="Helical" evidence="8">
    <location>
        <begin position="408"/>
        <end position="433"/>
    </location>
</feature>
<keyword evidence="6 8" id="KW-0472">Membrane</keyword>
<feature type="transmembrane region" description="Helical" evidence="8">
    <location>
        <begin position="302"/>
        <end position="328"/>
    </location>
</feature>
<protein>
    <submittedName>
        <fullName evidence="9">Divalent metal cation transporter</fullName>
    </submittedName>
</protein>
<feature type="transmembrane region" description="Helical" evidence="8">
    <location>
        <begin position="124"/>
        <end position="149"/>
    </location>
</feature>
<feature type="transmembrane region" description="Helical" evidence="8">
    <location>
        <begin position="256"/>
        <end position="282"/>
    </location>
</feature>
<dbReference type="EMBL" id="CP101740">
    <property type="protein sequence ID" value="UUL83156.1"/>
    <property type="molecule type" value="Genomic_DNA"/>
</dbReference>
<accession>A0ABY5LB36</accession>
<evidence type="ECO:0000256" key="1">
    <source>
        <dbReference type="ARBA" id="ARBA00004141"/>
    </source>
</evidence>
<name>A0ABY5LB36_9SPHN</name>
<keyword evidence="3 8" id="KW-0812">Transmembrane</keyword>
<evidence type="ECO:0000256" key="8">
    <source>
        <dbReference type="SAM" id="Phobius"/>
    </source>
</evidence>
<organism evidence="9 10">
    <name type="scientific">Sphingomonas qomolangmaensis</name>
    <dbReference type="NCBI Taxonomy" id="2918765"/>
    <lineage>
        <taxon>Bacteria</taxon>
        <taxon>Pseudomonadati</taxon>
        <taxon>Pseudomonadota</taxon>
        <taxon>Alphaproteobacteria</taxon>
        <taxon>Sphingomonadales</taxon>
        <taxon>Sphingomonadaceae</taxon>
        <taxon>Sphingomonas</taxon>
    </lineage>
</organism>
<feature type="transmembrane region" description="Helical" evidence="8">
    <location>
        <begin position="199"/>
        <end position="220"/>
    </location>
</feature>
<dbReference type="PANTHER" id="PTHR11706:SF33">
    <property type="entry name" value="NATURAL RESISTANCE-ASSOCIATED MACROPHAGE PROTEIN 2"/>
    <property type="match status" value="1"/>
</dbReference>
<keyword evidence="2" id="KW-0813">Transport</keyword>
<feature type="transmembrane region" description="Helical" evidence="8">
    <location>
        <begin position="349"/>
        <end position="369"/>
    </location>
</feature>
<dbReference type="InterPro" id="IPR001046">
    <property type="entry name" value="NRAMP_fam"/>
</dbReference>
<evidence type="ECO:0000256" key="2">
    <source>
        <dbReference type="ARBA" id="ARBA00022448"/>
    </source>
</evidence>
<evidence type="ECO:0000256" key="3">
    <source>
        <dbReference type="ARBA" id="ARBA00022692"/>
    </source>
</evidence>
<proteinExistence type="predicted"/>
<feature type="region of interest" description="Disordered" evidence="7">
    <location>
        <begin position="1"/>
        <end position="22"/>
    </location>
</feature>
<evidence type="ECO:0000256" key="5">
    <source>
        <dbReference type="ARBA" id="ARBA00022989"/>
    </source>
</evidence>
<dbReference type="Proteomes" id="UP001058533">
    <property type="component" value="Chromosome"/>
</dbReference>
<comment type="subcellular location">
    <subcellularLocation>
        <location evidence="1">Membrane</location>
        <topology evidence="1">Multi-pass membrane protein</topology>
    </subcellularLocation>
</comment>
<dbReference type="Pfam" id="PF01566">
    <property type="entry name" value="Nramp"/>
    <property type="match status" value="1"/>
</dbReference>
<feature type="transmembrane region" description="Helical" evidence="8">
    <location>
        <begin position="59"/>
        <end position="78"/>
    </location>
</feature>
<sequence>MTELPVAIAAESTQPDDSPPPRIGFLRTLGPGLVTGAADDDPSGIGTHSQIGAQFGYGLAWTFVLSFPLMVVIQQVAAEIGRVTGGGIAQNLRRHYPRPVLWTMVVLLLIANIVNLGADLSAMGAAMVLLTGGNAVAYTLLFGVVCVALEVWLSYPRYAAILKWTTLSLFAYVGVVMVAGVPWGRALTALVVPELQWNAAYATAVVAILGTTISPYLFFWQAGQEIEEQRRHHAKPLCIAPREAGPELRRIRTDTLVGMAFSSIVSLAIVFATAATLNANGITDITTSAQAAEALRPIAGDLAFAMFALGIIGTGLLAVPILAGSAAYAVTEMVGKAGSLDAKPLKARLFYATIALTTLAGAALTSVAVDPVRALYWAAVVNGVLAAPLMAMMMLIVRNKRAMGRLTLSPIATLMGWIATLVMAAASALFFAFTL</sequence>
<evidence type="ECO:0000256" key="7">
    <source>
        <dbReference type="SAM" id="MobiDB-lite"/>
    </source>
</evidence>
<reference evidence="9" key="1">
    <citation type="submission" date="2022-07" db="EMBL/GenBank/DDBJ databases">
        <title>Sphingomonas sp. nov., a novel bacterium isolated from the north slope of the Mount Everest.</title>
        <authorList>
            <person name="Cui X."/>
            <person name="Liu Y."/>
        </authorList>
    </citation>
    <scope>NUCLEOTIDE SEQUENCE</scope>
    <source>
        <strain evidence="9">S5-59</strain>
    </source>
</reference>
<dbReference type="PANTHER" id="PTHR11706">
    <property type="entry name" value="SOLUTE CARRIER PROTEIN FAMILY 11 MEMBER"/>
    <property type="match status" value="1"/>
</dbReference>
<evidence type="ECO:0000256" key="6">
    <source>
        <dbReference type="ARBA" id="ARBA00023136"/>
    </source>
</evidence>
<keyword evidence="10" id="KW-1185">Reference proteome</keyword>
<evidence type="ECO:0000313" key="9">
    <source>
        <dbReference type="EMBL" id="UUL83156.1"/>
    </source>
</evidence>
<feature type="transmembrane region" description="Helical" evidence="8">
    <location>
        <begin position="375"/>
        <end position="396"/>
    </location>
</feature>